<gene>
    <name evidence="1" type="ORF">ACFOM8_02110</name>
</gene>
<dbReference type="EMBL" id="JBHRXY010000001">
    <property type="protein sequence ID" value="MFC3628235.1"/>
    <property type="molecule type" value="Genomic_DNA"/>
</dbReference>
<comment type="caution">
    <text evidence="1">The sequence shown here is derived from an EMBL/GenBank/DDBJ whole genome shotgun (WGS) entry which is preliminary data.</text>
</comment>
<protein>
    <submittedName>
        <fullName evidence="1">DUF1376 domain-containing protein</fullName>
    </submittedName>
</protein>
<organism evidence="1 2">
    <name type="scientific">Paracoccus angustae</name>
    <dbReference type="NCBI Taxonomy" id="1671480"/>
    <lineage>
        <taxon>Bacteria</taxon>
        <taxon>Pseudomonadati</taxon>
        <taxon>Pseudomonadota</taxon>
        <taxon>Alphaproteobacteria</taxon>
        <taxon>Rhodobacterales</taxon>
        <taxon>Paracoccaceae</taxon>
        <taxon>Paracoccus</taxon>
    </lineage>
</organism>
<dbReference type="Pfam" id="PF07120">
    <property type="entry name" value="DUF1376"/>
    <property type="match status" value="1"/>
</dbReference>
<evidence type="ECO:0000313" key="2">
    <source>
        <dbReference type="Proteomes" id="UP001595539"/>
    </source>
</evidence>
<name>A0ABV7TZU2_9RHOB</name>
<dbReference type="InterPro" id="IPR010781">
    <property type="entry name" value="DUF1376"/>
</dbReference>
<reference evidence="2" key="1">
    <citation type="journal article" date="2019" name="Int. J. Syst. Evol. Microbiol.">
        <title>The Global Catalogue of Microorganisms (GCM) 10K type strain sequencing project: providing services to taxonomists for standard genome sequencing and annotation.</title>
        <authorList>
            <consortium name="The Broad Institute Genomics Platform"/>
            <consortium name="The Broad Institute Genome Sequencing Center for Infectious Disease"/>
            <person name="Wu L."/>
            <person name="Ma J."/>
        </authorList>
    </citation>
    <scope>NUCLEOTIDE SEQUENCE [LARGE SCALE GENOMIC DNA]</scope>
    <source>
        <strain evidence="2">KCTC 42473</strain>
    </source>
</reference>
<dbReference type="Proteomes" id="UP001595539">
    <property type="component" value="Unassembled WGS sequence"/>
</dbReference>
<evidence type="ECO:0000313" key="1">
    <source>
        <dbReference type="EMBL" id="MFC3628235.1"/>
    </source>
</evidence>
<accession>A0ABV7TZU2</accession>
<dbReference type="RefSeq" id="WP_377758857.1">
    <property type="nucleotide sequence ID" value="NZ_JBHRXY010000001.1"/>
</dbReference>
<keyword evidence="2" id="KW-1185">Reference proteome</keyword>
<proteinExistence type="predicted"/>
<sequence length="84" mass="9189">MSSKSHMPLHVVHFLGGTVGLSTEALGAYTILSAVAFDKGGWLPEWDLARLARVCRLSKRRMKAALDEISSLNLLVYEGQKSTT</sequence>